<dbReference type="AlphaFoldDB" id="A0A2W2BHQ9"/>
<evidence type="ECO:0000313" key="7">
    <source>
        <dbReference type="EMBL" id="PZF73036.1"/>
    </source>
</evidence>
<keyword evidence="2" id="KW-1003">Cell membrane</keyword>
<feature type="transmembrane region" description="Helical" evidence="6">
    <location>
        <begin position="415"/>
        <end position="434"/>
    </location>
</feature>
<feature type="transmembrane region" description="Helical" evidence="6">
    <location>
        <begin position="334"/>
        <end position="354"/>
    </location>
</feature>
<gene>
    <name evidence="7" type="ORF">DN068_10840</name>
</gene>
<keyword evidence="5 6" id="KW-0472">Membrane</keyword>
<feature type="transmembrane region" description="Helical" evidence="6">
    <location>
        <begin position="102"/>
        <end position="122"/>
    </location>
</feature>
<evidence type="ECO:0000256" key="2">
    <source>
        <dbReference type="ARBA" id="ARBA00022475"/>
    </source>
</evidence>
<dbReference type="Proteomes" id="UP000248745">
    <property type="component" value="Unassembled WGS sequence"/>
</dbReference>
<dbReference type="EMBL" id="QKTW01000016">
    <property type="protein sequence ID" value="PZF73036.1"/>
    <property type="molecule type" value="Genomic_DNA"/>
</dbReference>
<dbReference type="InterPro" id="IPR050833">
    <property type="entry name" value="Poly_Biosynth_Transport"/>
</dbReference>
<feature type="transmembrane region" description="Helical" evidence="6">
    <location>
        <begin position="360"/>
        <end position="379"/>
    </location>
</feature>
<evidence type="ECO:0000256" key="5">
    <source>
        <dbReference type="ARBA" id="ARBA00023136"/>
    </source>
</evidence>
<keyword evidence="4 6" id="KW-1133">Transmembrane helix</keyword>
<dbReference type="GO" id="GO:0005886">
    <property type="term" value="C:plasma membrane"/>
    <property type="evidence" value="ECO:0007669"/>
    <property type="project" value="UniProtKB-SubCell"/>
</dbReference>
<feature type="transmembrane region" description="Helical" evidence="6">
    <location>
        <begin position="142"/>
        <end position="164"/>
    </location>
</feature>
<feature type="transmembrane region" description="Helical" evidence="6">
    <location>
        <begin position="300"/>
        <end position="322"/>
    </location>
</feature>
<feature type="transmembrane region" description="Helical" evidence="6">
    <location>
        <begin position="6"/>
        <end position="24"/>
    </location>
</feature>
<feature type="transmembrane region" description="Helical" evidence="6">
    <location>
        <begin position="266"/>
        <end position="288"/>
    </location>
</feature>
<accession>A0A2W2BHQ9</accession>
<evidence type="ECO:0000256" key="1">
    <source>
        <dbReference type="ARBA" id="ARBA00004651"/>
    </source>
</evidence>
<dbReference type="PANTHER" id="PTHR30250:SF11">
    <property type="entry name" value="O-ANTIGEN TRANSPORTER-RELATED"/>
    <property type="match status" value="1"/>
</dbReference>
<evidence type="ECO:0000256" key="4">
    <source>
        <dbReference type="ARBA" id="ARBA00022989"/>
    </source>
</evidence>
<sequence length="452" mass="51682">MYSCISLANILFTYGMETAFFRFASSGEDKEKLFRTSFGSLLLSTIVLSIICVLLRKPMAHFVDMDAHPEYITWCVIVIALDALSTIPFARLRQQGRPKKYAAIRFVSIFVNLAFVIFFIYFSQKYAAAHPEAAYSIWYNSHSAAGLLVLANVAQSAVTFILLFNEWKDFRFPIDKELWLKLWNYASPMIIVGLGGMVNETVDRIMLLKLNSHTVDIAKSEVGIYNANYKIAIFITLFIQAFRMGAEPFFFNQAADKNAPKTYARVMKWFAITVCLAFLFTGLFLDVWKYMVGPAYRSGLGVVPILLFANVCLGIYYNLSVWYKITDNMRKGMYITLIGAAITFAINFAFVPTYGMYACAWATCICYFAMMIMSYFWGQKYFFVPYATKKILSYMVVMLLLFAVQRGVSHFTHSFALRLTSGIVLMGLFLLLVLRVEKEEMKKMPFIGKYIK</sequence>
<keyword evidence="3 6" id="KW-0812">Transmembrane</keyword>
<feature type="transmembrane region" description="Helical" evidence="6">
    <location>
        <begin position="185"/>
        <end position="207"/>
    </location>
</feature>
<keyword evidence="8" id="KW-1185">Reference proteome</keyword>
<feature type="transmembrane region" description="Helical" evidence="6">
    <location>
        <begin position="227"/>
        <end position="246"/>
    </location>
</feature>
<protein>
    <submittedName>
        <fullName evidence="7">Polysaccharide biosynthesis protein</fullName>
    </submittedName>
</protein>
<dbReference type="OrthoDB" id="9814608at2"/>
<reference evidence="7 8" key="1">
    <citation type="submission" date="2018-06" db="EMBL/GenBank/DDBJ databases">
        <title>Mucibacter soli gen. nov., sp. nov., a new member of the family Chitinophagaceae producing mucin.</title>
        <authorList>
            <person name="Kim M.-K."/>
            <person name="Park S."/>
            <person name="Kim T.-S."/>
            <person name="Joung Y."/>
            <person name="Han J.-H."/>
            <person name="Kim S.B."/>
        </authorList>
    </citation>
    <scope>NUCLEOTIDE SEQUENCE [LARGE SCALE GENOMIC DNA]</scope>
    <source>
        <strain evidence="7 8">R1-15</strain>
    </source>
</reference>
<proteinExistence type="predicted"/>
<comment type="subcellular location">
    <subcellularLocation>
        <location evidence="1">Cell membrane</location>
        <topology evidence="1">Multi-pass membrane protein</topology>
    </subcellularLocation>
</comment>
<dbReference type="Pfam" id="PF01943">
    <property type="entry name" value="Polysacc_synt"/>
    <property type="match status" value="1"/>
</dbReference>
<name>A0A2W2BHQ9_9BACT</name>
<dbReference type="InterPro" id="IPR002797">
    <property type="entry name" value="Polysacc_synth"/>
</dbReference>
<feature type="transmembrane region" description="Helical" evidence="6">
    <location>
        <begin position="36"/>
        <end position="56"/>
    </location>
</feature>
<feature type="transmembrane region" description="Helical" evidence="6">
    <location>
        <begin position="71"/>
        <end position="90"/>
    </location>
</feature>
<evidence type="ECO:0000313" key="8">
    <source>
        <dbReference type="Proteomes" id="UP000248745"/>
    </source>
</evidence>
<evidence type="ECO:0000256" key="6">
    <source>
        <dbReference type="SAM" id="Phobius"/>
    </source>
</evidence>
<dbReference type="PANTHER" id="PTHR30250">
    <property type="entry name" value="PST FAMILY PREDICTED COLANIC ACID TRANSPORTER"/>
    <property type="match status" value="1"/>
</dbReference>
<evidence type="ECO:0000256" key="3">
    <source>
        <dbReference type="ARBA" id="ARBA00022692"/>
    </source>
</evidence>
<organism evidence="7 8">
    <name type="scientific">Taibaiella soli</name>
    <dbReference type="NCBI Taxonomy" id="1649169"/>
    <lineage>
        <taxon>Bacteria</taxon>
        <taxon>Pseudomonadati</taxon>
        <taxon>Bacteroidota</taxon>
        <taxon>Chitinophagia</taxon>
        <taxon>Chitinophagales</taxon>
        <taxon>Chitinophagaceae</taxon>
        <taxon>Taibaiella</taxon>
    </lineage>
</organism>
<comment type="caution">
    <text evidence="7">The sequence shown here is derived from an EMBL/GenBank/DDBJ whole genome shotgun (WGS) entry which is preliminary data.</text>
</comment>
<feature type="transmembrane region" description="Helical" evidence="6">
    <location>
        <begin position="391"/>
        <end position="409"/>
    </location>
</feature>